<feature type="region of interest" description="Disordered" evidence="1">
    <location>
        <begin position="1"/>
        <end position="38"/>
    </location>
</feature>
<organism evidence="2 3">
    <name type="scientific">Purpureocillium lilacinum</name>
    <name type="common">Paecilomyces lilacinus</name>
    <dbReference type="NCBI Taxonomy" id="33203"/>
    <lineage>
        <taxon>Eukaryota</taxon>
        <taxon>Fungi</taxon>
        <taxon>Dikarya</taxon>
        <taxon>Ascomycota</taxon>
        <taxon>Pezizomycotina</taxon>
        <taxon>Sordariomycetes</taxon>
        <taxon>Hypocreomycetidae</taxon>
        <taxon>Hypocreales</taxon>
        <taxon>Ophiocordycipitaceae</taxon>
        <taxon>Purpureocillium</taxon>
    </lineage>
</organism>
<reference evidence="2 3" key="1">
    <citation type="journal article" date="2016" name="Front. Microbiol.">
        <title>Genome and transcriptome sequences reveal the specific parasitism of the nematophagous Purpureocillium lilacinum 36-1.</title>
        <authorList>
            <person name="Xie J."/>
            <person name="Li S."/>
            <person name="Mo C."/>
            <person name="Xiao X."/>
            <person name="Peng D."/>
            <person name="Wang G."/>
            <person name="Xiao Y."/>
        </authorList>
    </citation>
    <scope>NUCLEOTIDE SEQUENCE [LARGE SCALE GENOMIC DNA]</scope>
    <source>
        <strain evidence="2 3">36-1</strain>
    </source>
</reference>
<evidence type="ECO:0000313" key="2">
    <source>
        <dbReference type="EMBL" id="PWI69686.1"/>
    </source>
</evidence>
<feature type="compositionally biased region" description="Low complexity" evidence="1">
    <location>
        <begin position="318"/>
        <end position="330"/>
    </location>
</feature>
<feature type="region of interest" description="Disordered" evidence="1">
    <location>
        <begin position="312"/>
        <end position="347"/>
    </location>
</feature>
<dbReference type="AlphaFoldDB" id="A0A2U3E5C4"/>
<evidence type="ECO:0000313" key="3">
    <source>
        <dbReference type="Proteomes" id="UP000245956"/>
    </source>
</evidence>
<protein>
    <submittedName>
        <fullName evidence="2">Uncharacterized protein</fullName>
    </submittedName>
</protein>
<name>A0A2U3E5C4_PURLI</name>
<dbReference type="Proteomes" id="UP000245956">
    <property type="component" value="Unassembled WGS sequence"/>
</dbReference>
<proteinExistence type="predicted"/>
<gene>
    <name evidence="2" type="ORF">PCL_00598</name>
</gene>
<dbReference type="EMBL" id="LCWV01000011">
    <property type="protein sequence ID" value="PWI69686.1"/>
    <property type="molecule type" value="Genomic_DNA"/>
</dbReference>
<sequence length="655" mass="70055">MTSVRAHDPMPQRAGVHGRQEAPPLARQSGRGLVLSNGGRSPPRCIIANDTKVRHRTRLAFLDAGSACFGAAASGAVIKLESSSPVCCRWRAQRHEACRQSSWAPAPIQQTPVACSGTPTLLGSGMASAHDEKPHFSQEVSSVGTPWRNKHHRHPASDATLTGPMHAYIEIRRCTSSQQLCFPKLVASPQPGPIPDSGAFKKAAGGDRGPESALRTSPQVPRSREPRWGGSGGAPRLPLLPYTISPPQRASPLGLRAAPSEDRRSEGDNGAASLPPSFPPHRRRQLNKTVPVLCEPPHFKPPVSFLCISPYPRPPSPSSSSSRAAAGGPSPRKKAAQASQPTAAVDGKLVIDGTRDACTELELELEGAKATAPSLPSAALQTHTIRKERIRSSPSITTSALVLSCPVLSCHHHHHSTPIFSFLPPASKERGLYPPVHPILAVGGVPTPHTLSHRRRLAEATAAGGGGGGRRRNGGCHQGSSRPRTLGIPSFFSSRSTSSPRCRTSSAPSFDGYAPRRTDRTPAHRSSPHLISRPSICFAAYELRRPHLFIDDQRLELHWLSPPRKAYFHFGQTAYSRSCSPGTAHGSQVRVDSYQLTGPTHHLTHAHLGEIYTNRHHLTPHATGSLSLMCVPVGIVAKALILVAFCLSPAYAATC</sequence>
<feature type="compositionally biased region" description="Low complexity" evidence="1">
    <location>
        <begin position="489"/>
        <end position="509"/>
    </location>
</feature>
<feature type="compositionally biased region" description="Basic and acidic residues" evidence="1">
    <location>
        <begin position="1"/>
        <end position="10"/>
    </location>
</feature>
<evidence type="ECO:0000256" key="1">
    <source>
        <dbReference type="SAM" id="MobiDB-lite"/>
    </source>
</evidence>
<feature type="region of interest" description="Disordered" evidence="1">
    <location>
        <begin position="186"/>
        <end position="284"/>
    </location>
</feature>
<accession>A0A2U3E5C4</accession>
<feature type="region of interest" description="Disordered" evidence="1">
    <location>
        <begin position="460"/>
        <end position="528"/>
    </location>
</feature>
<comment type="caution">
    <text evidence="2">The sequence shown here is derived from an EMBL/GenBank/DDBJ whole genome shotgun (WGS) entry which is preliminary data.</text>
</comment>